<dbReference type="PANTHER" id="PTHR46248">
    <property type="entry name" value="EXPRESSED PROTEIN"/>
    <property type="match status" value="1"/>
</dbReference>
<proteinExistence type="predicted"/>
<organism evidence="1 2">
    <name type="scientific">Hibiscus trionum</name>
    <name type="common">Flower of an hour</name>
    <dbReference type="NCBI Taxonomy" id="183268"/>
    <lineage>
        <taxon>Eukaryota</taxon>
        <taxon>Viridiplantae</taxon>
        <taxon>Streptophyta</taxon>
        <taxon>Embryophyta</taxon>
        <taxon>Tracheophyta</taxon>
        <taxon>Spermatophyta</taxon>
        <taxon>Magnoliopsida</taxon>
        <taxon>eudicotyledons</taxon>
        <taxon>Gunneridae</taxon>
        <taxon>Pentapetalae</taxon>
        <taxon>rosids</taxon>
        <taxon>malvids</taxon>
        <taxon>Malvales</taxon>
        <taxon>Malvaceae</taxon>
        <taxon>Malvoideae</taxon>
        <taxon>Hibiscus</taxon>
    </lineage>
</organism>
<protein>
    <submittedName>
        <fullName evidence="1">Uncharacterized protein</fullName>
    </submittedName>
</protein>
<evidence type="ECO:0000313" key="1">
    <source>
        <dbReference type="EMBL" id="GMI96756.1"/>
    </source>
</evidence>
<gene>
    <name evidence="1" type="ORF">HRI_003344900</name>
</gene>
<evidence type="ECO:0000313" key="2">
    <source>
        <dbReference type="Proteomes" id="UP001165190"/>
    </source>
</evidence>
<keyword evidence="2" id="KW-1185">Reference proteome</keyword>
<reference evidence="1" key="1">
    <citation type="submission" date="2023-05" db="EMBL/GenBank/DDBJ databases">
        <title>Genome and transcriptome analyses reveal genes involved in the formation of fine ridges on petal epidermal cells in Hibiscus trionum.</title>
        <authorList>
            <person name="Koshimizu S."/>
            <person name="Masuda S."/>
            <person name="Ishii T."/>
            <person name="Shirasu K."/>
            <person name="Hoshino A."/>
            <person name="Arita M."/>
        </authorList>
    </citation>
    <scope>NUCLEOTIDE SEQUENCE</scope>
    <source>
        <strain evidence="1">Hamamatsu line</strain>
    </source>
</reference>
<dbReference type="OrthoDB" id="1711717at2759"/>
<accession>A0A9W7MDJ5</accession>
<dbReference type="EMBL" id="BSYR01000030">
    <property type="protein sequence ID" value="GMI96756.1"/>
    <property type="molecule type" value="Genomic_DNA"/>
</dbReference>
<name>A0A9W7MDJ5_HIBTR</name>
<comment type="caution">
    <text evidence="1">The sequence shown here is derived from an EMBL/GenBank/DDBJ whole genome shotgun (WGS) entry which is preliminary data.</text>
</comment>
<sequence>MLNYLLDFAKDLDSLLDWICLGLPSEPGKEEMKYLERAQSEPLLQFVRILPYEFSFRKTYKLSVVVHEKQARFSRELM</sequence>
<dbReference type="Proteomes" id="UP001165190">
    <property type="component" value="Unassembled WGS sequence"/>
</dbReference>
<dbReference type="AlphaFoldDB" id="A0A9W7MDJ5"/>
<dbReference type="PANTHER" id="PTHR46248:SF9">
    <property type="entry name" value="EXPRESSED PROTEIN"/>
    <property type="match status" value="1"/>
</dbReference>